<accession>A0A839XR49</accession>
<dbReference type="EMBL" id="JACIBS010000015">
    <property type="protein sequence ID" value="MBB3666282.1"/>
    <property type="molecule type" value="Genomic_DNA"/>
</dbReference>
<keyword evidence="2" id="KW-1185">Reference proteome</keyword>
<comment type="caution">
    <text evidence="1">The sequence shown here is derived from an EMBL/GenBank/DDBJ whole genome shotgun (WGS) entry which is preliminary data.</text>
</comment>
<dbReference type="AlphaFoldDB" id="A0A839XR49"/>
<sequence>MSDQQIEISHRTRAILRAISQGRVQVTLSCEPDVFIDGLAFSDQAAARALVHAGLLRASRPGRIGERGPATLTDAGLRVLDPAERREPQDSIA</sequence>
<dbReference type="Proteomes" id="UP000564573">
    <property type="component" value="Unassembled WGS sequence"/>
</dbReference>
<gene>
    <name evidence="1" type="ORF">FB384_005243</name>
</gene>
<dbReference type="RefSeq" id="WP_183787455.1">
    <property type="nucleotide sequence ID" value="NZ_JACIBS010000015.1"/>
</dbReference>
<proteinExistence type="predicted"/>
<organism evidence="1 2">
    <name type="scientific">Prauserella sediminis</name>
    <dbReference type="NCBI Taxonomy" id="577680"/>
    <lineage>
        <taxon>Bacteria</taxon>
        <taxon>Bacillati</taxon>
        <taxon>Actinomycetota</taxon>
        <taxon>Actinomycetes</taxon>
        <taxon>Pseudonocardiales</taxon>
        <taxon>Pseudonocardiaceae</taxon>
        <taxon>Prauserella</taxon>
        <taxon>Prauserella salsuginis group</taxon>
    </lineage>
</organism>
<evidence type="ECO:0008006" key="3">
    <source>
        <dbReference type="Google" id="ProtNLM"/>
    </source>
</evidence>
<evidence type="ECO:0000313" key="2">
    <source>
        <dbReference type="Proteomes" id="UP000564573"/>
    </source>
</evidence>
<reference evidence="1 2" key="1">
    <citation type="submission" date="2020-08" db="EMBL/GenBank/DDBJ databases">
        <title>Sequencing the genomes of 1000 actinobacteria strains.</title>
        <authorList>
            <person name="Klenk H.-P."/>
        </authorList>
    </citation>
    <scope>NUCLEOTIDE SEQUENCE [LARGE SCALE GENOMIC DNA]</scope>
    <source>
        <strain evidence="1 2">DSM 45267</strain>
    </source>
</reference>
<protein>
    <recommendedName>
        <fullName evidence="3">ArsR family transcriptional regulator</fullName>
    </recommendedName>
</protein>
<name>A0A839XR49_9PSEU</name>
<evidence type="ECO:0000313" key="1">
    <source>
        <dbReference type="EMBL" id="MBB3666282.1"/>
    </source>
</evidence>